<feature type="non-terminal residue" evidence="2">
    <location>
        <position position="179"/>
    </location>
</feature>
<name>A0A7J6RYB7_PEROL</name>
<dbReference type="AlphaFoldDB" id="A0A7J6RYB7"/>
<dbReference type="InterPro" id="IPR026983">
    <property type="entry name" value="DHC"/>
</dbReference>
<feature type="non-terminal residue" evidence="2">
    <location>
        <position position="1"/>
    </location>
</feature>
<sequence>FNQREVLLGNEMTDYSRVGALAKEWEPYSNFWRIAHDWVMDEPKWRHGRFDSFDAKDMENKIGMGSKQLHKILRQLSTTPENGPLIDVATVVKQQLEDFQPYVPIVTALRNPGMRERHWEAVGQLLAGEGQEPLEVGPDHVKDNGDGSSNFTLNSFLDMGMLEVAEKVAEVGERSAKEF</sequence>
<dbReference type="GO" id="GO:0045505">
    <property type="term" value="F:dynein intermediate chain binding"/>
    <property type="evidence" value="ECO:0007669"/>
    <property type="project" value="InterPro"/>
</dbReference>
<dbReference type="GO" id="GO:0051959">
    <property type="term" value="F:dynein light intermediate chain binding"/>
    <property type="evidence" value="ECO:0007669"/>
    <property type="project" value="InterPro"/>
</dbReference>
<dbReference type="GO" id="GO:0030286">
    <property type="term" value="C:dynein complex"/>
    <property type="evidence" value="ECO:0007669"/>
    <property type="project" value="InterPro"/>
</dbReference>
<proteinExistence type="predicted"/>
<protein>
    <recommendedName>
        <fullName evidence="1">Dynein heavy chain linker domain-containing protein</fullName>
    </recommendedName>
</protein>
<accession>A0A7J6RYB7</accession>
<dbReference type="EMBL" id="JABANM010018824">
    <property type="protein sequence ID" value="KAF4725483.1"/>
    <property type="molecule type" value="Genomic_DNA"/>
</dbReference>
<evidence type="ECO:0000313" key="2">
    <source>
        <dbReference type="EMBL" id="KAF4725483.1"/>
    </source>
</evidence>
<gene>
    <name evidence="2" type="ORF">FOZ62_020670</name>
</gene>
<dbReference type="GO" id="GO:0007018">
    <property type="term" value="P:microtubule-based movement"/>
    <property type="evidence" value="ECO:0007669"/>
    <property type="project" value="InterPro"/>
</dbReference>
<dbReference type="Proteomes" id="UP000574390">
    <property type="component" value="Unassembled WGS sequence"/>
</dbReference>
<reference evidence="2 3" key="1">
    <citation type="submission" date="2020-04" db="EMBL/GenBank/DDBJ databases">
        <title>Perkinsus olseni comparative genomics.</title>
        <authorList>
            <person name="Bogema D.R."/>
        </authorList>
    </citation>
    <scope>NUCLEOTIDE SEQUENCE [LARGE SCALE GENOMIC DNA]</scope>
    <source>
        <strain evidence="2">ATCC PRA-205</strain>
    </source>
</reference>
<dbReference type="PANTHER" id="PTHR45703:SF36">
    <property type="entry name" value="DYNEIN HEAVY CHAIN, CYTOPLASMIC"/>
    <property type="match status" value="1"/>
</dbReference>
<dbReference type="PANTHER" id="PTHR45703">
    <property type="entry name" value="DYNEIN HEAVY CHAIN"/>
    <property type="match status" value="1"/>
</dbReference>
<organism evidence="2 3">
    <name type="scientific">Perkinsus olseni</name>
    <name type="common">Perkinsus atlanticus</name>
    <dbReference type="NCBI Taxonomy" id="32597"/>
    <lineage>
        <taxon>Eukaryota</taxon>
        <taxon>Sar</taxon>
        <taxon>Alveolata</taxon>
        <taxon>Perkinsozoa</taxon>
        <taxon>Perkinsea</taxon>
        <taxon>Perkinsida</taxon>
        <taxon>Perkinsidae</taxon>
        <taxon>Perkinsus</taxon>
    </lineage>
</organism>
<dbReference type="InterPro" id="IPR013602">
    <property type="entry name" value="Dynein_heavy_linker"/>
</dbReference>
<evidence type="ECO:0000313" key="3">
    <source>
        <dbReference type="Proteomes" id="UP000574390"/>
    </source>
</evidence>
<feature type="domain" description="Dynein heavy chain linker" evidence="1">
    <location>
        <begin position="21"/>
        <end position="179"/>
    </location>
</feature>
<comment type="caution">
    <text evidence="2">The sequence shown here is derived from an EMBL/GenBank/DDBJ whole genome shotgun (WGS) entry which is preliminary data.</text>
</comment>
<evidence type="ECO:0000259" key="1">
    <source>
        <dbReference type="Pfam" id="PF08393"/>
    </source>
</evidence>
<dbReference type="Pfam" id="PF08393">
    <property type="entry name" value="DHC_N2"/>
    <property type="match status" value="1"/>
</dbReference>